<evidence type="ECO:0000313" key="5">
    <source>
        <dbReference type="Proteomes" id="UP001159364"/>
    </source>
</evidence>
<evidence type="ECO:0000256" key="1">
    <source>
        <dbReference type="SAM" id="MobiDB-lite"/>
    </source>
</evidence>
<name>A0AAV8TNN0_9ROSI</name>
<feature type="compositionally biased region" description="Polar residues" evidence="1">
    <location>
        <begin position="356"/>
        <end position="366"/>
    </location>
</feature>
<keyword evidence="2" id="KW-1133">Transmembrane helix</keyword>
<feature type="region of interest" description="Disordered" evidence="1">
    <location>
        <begin position="326"/>
        <end position="379"/>
    </location>
</feature>
<feature type="domain" description="DUF7356" evidence="3">
    <location>
        <begin position="157"/>
        <end position="255"/>
    </location>
</feature>
<reference evidence="4 5" key="1">
    <citation type="submission" date="2021-09" db="EMBL/GenBank/DDBJ databases">
        <title>Genomic insights and catalytic innovation underlie evolution of tropane alkaloids biosynthesis.</title>
        <authorList>
            <person name="Wang Y.-J."/>
            <person name="Tian T."/>
            <person name="Huang J.-P."/>
            <person name="Huang S.-X."/>
        </authorList>
    </citation>
    <scope>NUCLEOTIDE SEQUENCE [LARGE SCALE GENOMIC DNA]</scope>
    <source>
        <strain evidence="4">KIB-2018</strain>
        <tissue evidence="4">Leaf</tissue>
    </source>
</reference>
<keyword evidence="2" id="KW-0812">Transmembrane</keyword>
<organism evidence="4 5">
    <name type="scientific">Erythroxylum novogranatense</name>
    <dbReference type="NCBI Taxonomy" id="1862640"/>
    <lineage>
        <taxon>Eukaryota</taxon>
        <taxon>Viridiplantae</taxon>
        <taxon>Streptophyta</taxon>
        <taxon>Embryophyta</taxon>
        <taxon>Tracheophyta</taxon>
        <taxon>Spermatophyta</taxon>
        <taxon>Magnoliopsida</taxon>
        <taxon>eudicotyledons</taxon>
        <taxon>Gunneridae</taxon>
        <taxon>Pentapetalae</taxon>
        <taxon>rosids</taxon>
        <taxon>fabids</taxon>
        <taxon>Malpighiales</taxon>
        <taxon>Erythroxylaceae</taxon>
        <taxon>Erythroxylum</taxon>
    </lineage>
</organism>
<sequence length="379" mass="41877">MHSKGVLFKKELGSFQIMETRRLLYLGLLLVILVDFPVSDSKVDESTKTDLDLQSIPNEKADELSSISNTIEVGKGKESEGGPVKKTDETTVNDSKNKLISQSGSRVTDFSQDDRNKGVGQYAGGNYKENLGGKQEQLKKTVNERDPEIPSRKDFPHLEECDPSHKCTDEENKLVACVRIPGNESPELSLLIQNRGKGPLKVTISAPDFMELEKSEVQLQEKEDQKVKVSIRDVGNDNLIILKGGKGTCNLDIREITNNFGKMVDNSYKPTHVNLISRTPTYAIFLLALLLLLASGLMCFCLRKMQLSGNGSKYEKLDMVLPVSGGGKSDSEINDGWNTSWGDDWGDEEAPKTPSMPVTPNLSANGLASRRLNKEGWKD</sequence>
<protein>
    <recommendedName>
        <fullName evidence="3">DUF7356 domain-containing protein</fullName>
    </recommendedName>
</protein>
<feature type="region of interest" description="Disordered" evidence="1">
    <location>
        <begin position="62"/>
        <end position="137"/>
    </location>
</feature>
<evidence type="ECO:0000256" key="2">
    <source>
        <dbReference type="SAM" id="Phobius"/>
    </source>
</evidence>
<dbReference type="Proteomes" id="UP001159364">
    <property type="component" value="Linkage Group LG04"/>
</dbReference>
<keyword evidence="5" id="KW-1185">Reference proteome</keyword>
<keyword evidence="2" id="KW-0472">Membrane</keyword>
<gene>
    <name evidence="4" type="ORF">K2173_022571</name>
</gene>
<proteinExistence type="predicted"/>
<dbReference type="Pfam" id="PF24053">
    <property type="entry name" value="DUF7356"/>
    <property type="match status" value="1"/>
</dbReference>
<feature type="compositionally biased region" description="Polar residues" evidence="1">
    <location>
        <begin position="90"/>
        <end position="110"/>
    </location>
</feature>
<dbReference type="InterPro" id="IPR055780">
    <property type="entry name" value="DUF7356"/>
</dbReference>
<dbReference type="PANTHER" id="PTHR34200">
    <property type="entry name" value="DENTIN SIALOPHOSPHOPROTEIN-LIKE ISOFORM X1"/>
    <property type="match status" value="1"/>
</dbReference>
<accession>A0AAV8TNN0</accession>
<dbReference type="AlphaFoldDB" id="A0AAV8TNN0"/>
<evidence type="ECO:0000313" key="4">
    <source>
        <dbReference type="EMBL" id="KAJ8768482.1"/>
    </source>
</evidence>
<feature type="compositionally biased region" description="Basic and acidic residues" evidence="1">
    <location>
        <begin position="74"/>
        <end position="89"/>
    </location>
</feature>
<comment type="caution">
    <text evidence="4">The sequence shown here is derived from an EMBL/GenBank/DDBJ whole genome shotgun (WGS) entry which is preliminary data.</text>
</comment>
<dbReference type="PANTHER" id="PTHR34200:SF8">
    <property type="entry name" value="TRANSMEMBRANE PROTEIN"/>
    <property type="match status" value="1"/>
</dbReference>
<evidence type="ECO:0000259" key="3">
    <source>
        <dbReference type="Pfam" id="PF24053"/>
    </source>
</evidence>
<feature type="transmembrane region" description="Helical" evidence="2">
    <location>
        <begin position="282"/>
        <end position="302"/>
    </location>
</feature>
<dbReference type="EMBL" id="JAIWQS010000004">
    <property type="protein sequence ID" value="KAJ8768482.1"/>
    <property type="molecule type" value="Genomic_DNA"/>
</dbReference>